<dbReference type="Proteomes" id="UP000195880">
    <property type="component" value="Chromosome"/>
</dbReference>
<dbReference type="KEGG" id="salf:SMD44_02534"/>
<proteinExistence type="predicted"/>
<evidence type="ECO:0000313" key="1">
    <source>
        <dbReference type="EMBL" id="ARX83120.1"/>
    </source>
</evidence>
<name>A0A1Z1W9R8_9ACTN</name>
<sequence>MPVEDLGASVRTVGRTEVVCGGQGVPVAGPLAHRSF</sequence>
<organism evidence="1 2">
    <name type="scientific">Streptomyces alboflavus</name>
    <dbReference type="NCBI Taxonomy" id="67267"/>
    <lineage>
        <taxon>Bacteria</taxon>
        <taxon>Bacillati</taxon>
        <taxon>Actinomycetota</taxon>
        <taxon>Actinomycetes</taxon>
        <taxon>Kitasatosporales</taxon>
        <taxon>Streptomycetaceae</taxon>
        <taxon>Streptomyces</taxon>
    </lineage>
</organism>
<dbReference type="EMBL" id="CP021748">
    <property type="protein sequence ID" value="ARX83120.1"/>
    <property type="molecule type" value="Genomic_DNA"/>
</dbReference>
<accession>A0A1Z1W9R8</accession>
<dbReference type="AlphaFoldDB" id="A0A1Z1W9R8"/>
<reference evidence="1 2" key="1">
    <citation type="submission" date="2017-05" db="EMBL/GenBank/DDBJ databases">
        <title>Streptomyces alboflavus Genome sequencing and assembly.</title>
        <authorList>
            <person name="Wang Y."/>
            <person name="Du B."/>
            <person name="Ding Y."/>
            <person name="Liu H."/>
            <person name="Hou Q."/>
            <person name="Liu K."/>
            <person name="Wang C."/>
            <person name="Yao L."/>
        </authorList>
    </citation>
    <scope>NUCLEOTIDE SEQUENCE [LARGE SCALE GENOMIC DNA]</scope>
    <source>
        <strain evidence="1 2">MDJK44</strain>
    </source>
</reference>
<protein>
    <submittedName>
        <fullName evidence="1">Uncharacterized protein</fullName>
    </submittedName>
</protein>
<gene>
    <name evidence="1" type="ORF">SMD44_02534</name>
</gene>
<keyword evidence="2" id="KW-1185">Reference proteome</keyword>
<evidence type="ECO:0000313" key="2">
    <source>
        <dbReference type="Proteomes" id="UP000195880"/>
    </source>
</evidence>